<dbReference type="GO" id="GO:0008296">
    <property type="term" value="F:3'-5'-DNA exonuclease activity"/>
    <property type="evidence" value="ECO:0007669"/>
    <property type="project" value="TreeGrafter"/>
</dbReference>
<dbReference type="OrthoDB" id="2534735at2759"/>
<proteinExistence type="inferred from homology"/>
<dbReference type="InterPro" id="IPR018228">
    <property type="entry name" value="DNase_TatD-rel_CS"/>
</dbReference>
<dbReference type="PANTHER" id="PTHR10060">
    <property type="entry name" value="TATD FAMILY DEOXYRIBONUCLEASE"/>
    <property type="match status" value="1"/>
</dbReference>
<keyword evidence="3 5" id="KW-0479">Metal-binding</keyword>
<keyword evidence="2" id="KW-0540">Nuclease</keyword>
<protein>
    <submittedName>
        <fullName evidence="6">BQ2448_5257 protein</fullName>
    </submittedName>
</protein>
<dbReference type="GO" id="GO:0046872">
    <property type="term" value="F:metal ion binding"/>
    <property type="evidence" value="ECO:0007669"/>
    <property type="project" value="UniProtKB-KW"/>
</dbReference>
<dbReference type="InterPro" id="IPR050891">
    <property type="entry name" value="TatD-type_Hydrolase"/>
</dbReference>
<dbReference type="PANTHER" id="PTHR10060:SF15">
    <property type="entry name" value="DEOXYRIBONUCLEASE TATDN1"/>
    <property type="match status" value="1"/>
</dbReference>
<keyword evidence="7" id="KW-1185">Reference proteome</keyword>
<feature type="binding site" evidence="5">
    <location>
        <position position="129"/>
    </location>
    <ligand>
        <name>a divalent metal cation</name>
        <dbReference type="ChEBI" id="CHEBI:60240"/>
        <label>1</label>
    </ligand>
</feature>
<sequence length="326" mass="36189">MRATTLSEDNEYGADVSFGIFVDIGSNLGDPMFQGSYHGKQHHPSDFLAILSRARMAGVKAQLLTGDCVKGAEEVIELSKKYDGLYATVGCHPCRAYEFDQDKEGPEAYLETLSRLIEVNPDKVKAVGECGLDYDRLNLCPRDAQLRHFPPQLTLARKFDLPLFLHSRAAHEDFTRILKEHGQGLRGVVHSHSGSLQEALDCIELGFFIGINGCSLKTEENVECVRALPLDKLMVESDCPWCEVQIRPSHASHSYLSSLPSDLKALYIPQQTKKERWVEGKGVKGRSEPCSTGQVAWVIAQLKGVNLEEVARVTTENTRTLFGDLV</sequence>
<feature type="binding site" evidence="5">
    <location>
        <position position="238"/>
    </location>
    <ligand>
        <name>a divalent metal cation</name>
        <dbReference type="ChEBI" id="CHEBI:60240"/>
        <label>1</label>
    </ligand>
</feature>
<name>A0A238F9A0_9BASI</name>
<reference evidence="7" key="1">
    <citation type="submission" date="2016-09" db="EMBL/GenBank/DDBJ databases">
        <authorList>
            <person name="Jeantristanb JTB J.-T."/>
            <person name="Ricardo R."/>
        </authorList>
    </citation>
    <scope>NUCLEOTIDE SEQUENCE [LARGE SCALE GENOMIC DNA]</scope>
</reference>
<evidence type="ECO:0000256" key="3">
    <source>
        <dbReference type="ARBA" id="ARBA00022723"/>
    </source>
</evidence>
<dbReference type="EMBL" id="FMSP01000002">
    <property type="protein sequence ID" value="SCV67646.1"/>
    <property type="molecule type" value="Genomic_DNA"/>
</dbReference>
<gene>
    <name evidence="6" type="ORF">BQ2448_5257</name>
</gene>
<dbReference type="CDD" id="cd01310">
    <property type="entry name" value="TatD_DNAse"/>
    <property type="match status" value="1"/>
</dbReference>
<evidence type="ECO:0000313" key="7">
    <source>
        <dbReference type="Proteomes" id="UP000198372"/>
    </source>
</evidence>
<dbReference type="PROSITE" id="PS01090">
    <property type="entry name" value="TATD_2"/>
    <property type="match status" value="1"/>
</dbReference>
<evidence type="ECO:0000256" key="1">
    <source>
        <dbReference type="ARBA" id="ARBA00009275"/>
    </source>
</evidence>
<feature type="binding site" evidence="5">
    <location>
        <position position="190"/>
    </location>
    <ligand>
        <name>a divalent metal cation</name>
        <dbReference type="ChEBI" id="CHEBI:60240"/>
        <label>2</label>
    </ligand>
</feature>
<dbReference type="PIRSF" id="PIRSF005902">
    <property type="entry name" value="DNase_TatD"/>
    <property type="match status" value="1"/>
</dbReference>
<dbReference type="AlphaFoldDB" id="A0A238F9A0"/>
<feature type="binding site" evidence="5">
    <location>
        <position position="166"/>
    </location>
    <ligand>
        <name>a divalent metal cation</name>
        <dbReference type="ChEBI" id="CHEBI:60240"/>
        <label>2</label>
    </ligand>
</feature>
<dbReference type="SUPFAM" id="SSF51556">
    <property type="entry name" value="Metallo-dependent hydrolases"/>
    <property type="match status" value="1"/>
</dbReference>
<organism evidence="6 7">
    <name type="scientific">Microbotryum intermedium</name>
    <dbReference type="NCBI Taxonomy" id="269621"/>
    <lineage>
        <taxon>Eukaryota</taxon>
        <taxon>Fungi</taxon>
        <taxon>Dikarya</taxon>
        <taxon>Basidiomycota</taxon>
        <taxon>Pucciniomycotina</taxon>
        <taxon>Microbotryomycetes</taxon>
        <taxon>Microbotryales</taxon>
        <taxon>Microbotryaceae</taxon>
        <taxon>Microbotryum</taxon>
    </lineage>
</organism>
<dbReference type="InterPro" id="IPR001130">
    <property type="entry name" value="TatD-like"/>
</dbReference>
<dbReference type="Pfam" id="PF01026">
    <property type="entry name" value="TatD_DNase"/>
    <property type="match status" value="1"/>
</dbReference>
<accession>A0A238F9A0</accession>
<dbReference type="Gene3D" id="3.20.20.140">
    <property type="entry name" value="Metal-dependent hydrolases"/>
    <property type="match status" value="1"/>
</dbReference>
<evidence type="ECO:0000256" key="2">
    <source>
        <dbReference type="ARBA" id="ARBA00022722"/>
    </source>
</evidence>
<evidence type="ECO:0000256" key="4">
    <source>
        <dbReference type="ARBA" id="ARBA00022801"/>
    </source>
</evidence>
<dbReference type="Proteomes" id="UP000198372">
    <property type="component" value="Unassembled WGS sequence"/>
</dbReference>
<evidence type="ECO:0000256" key="5">
    <source>
        <dbReference type="PIRSR" id="PIRSR005902-1"/>
    </source>
</evidence>
<dbReference type="STRING" id="269621.A0A238F9A0"/>
<dbReference type="GO" id="GO:0005829">
    <property type="term" value="C:cytosol"/>
    <property type="evidence" value="ECO:0007669"/>
    <property type="project" value="TreeGrafter"/>
</dbReference>
<evidence type="ECO:0000313" key="6">
    <source>
        <dbReference type="EMBL" id="SCV67646.1"/>
    </source>
</evidence>
<keyword evidence="4" id="KW-0378">Hydrolase</keyword>
<dbReference type="InterPro" id="IPR032466">
    <property type="entry name" value="Metal_Hydrolase"/>
</dbReference>
<comment type="similarity">
    <text evidence="1">Belongs to the metallo-dependent hydrolases superfamily. TatD-type hydrolase family.</text>
</comment>